<dbReference type="SMART" id="SM00195">
    <property type="entry name" value="DSPc"/>
    <property type="match status" value="1"/>
</dbReference>
<dbReference type="EC" id="3.1.3.48" evidence="2"/>
<feature type="region of interest" description="Disordered" evidence="5">
    <location>
        <begin position="443"/>
        <end position="472"/>
    </location>
</feature>
<feature type="compositionally biased region" description="Low complexity" evidence="5">
    <location>
        <begin position="96"/>
        <end position="108"/>
    </location>
</feature>
<dbReference type="SUPFAM" id="SSF52821">
    <property type="entry name" value="Rhodanese/Cell cycle control phosphatase"/>
    <property type="match status" value="1"/>
</dbReference>
<evidence type="ECO:0000259" key="6">
    <source>
        <dbReference type="PROSITE" id="PS50054"/>
    </source>
</evidence>
<dbReference type="Proteomes" id="UP000789901">
    <property type="component" value="Unassembled WGS sequence"/>
</dbReference>
<dbReference type="Pfam" id="PF00782">
    <property type="entry name" value="DSPc"/>
    <property type="match status" value="1"/>
</dbReference>
<feature type="region of interest" description="Disordered" evidence="5">
    <location>
        <begin position="402"/>
        <end position="428"/>
    </location>
</feature>
<accession>A0ABN7UAJ1</accession>
<dbReference type="PROSITE" id="PS50054">
    <property type="entry name" value="TYR_PHOSPHATASE_DUAL"/>
    <property type="match status" value="1"/>
</dbReference>
<comment type="caution">
    <text evidence="9">The sequence shown here is derived from an EMBL/GenBank/DDBJ whole genome shotgun (WGS) entry which is preliminary data.</text>
</comment>
<keyword evidence="4" id="KW-0904">Protein phosphatase</keyword>
<protein>
    <recommendedName>
        <fullName evidence="2">protein-tyrosine-phosphatase</fullName>
        <ecNumber evidence="2">3.1.3.48</ecNumber>
    </recommendedName>
</protein>
<proteinExistence type="inferred from homology"/>
<dbReference type="InterPro" id="IPR000340">
    <property type="entry name" value="Dual-sp_phosphatase_cat-dom"/>
</dbReference>
<dbReference type="SUPFAM" id="SSF52799">
    <property type="entry name" value="(Phosphotyrosine protein) phosphatases II"/>
    <property type="match status" value="1"/>
</dbReference>
<dbReference type="PANTHER" id="PTHR10159">
    <property type="entry name" value="DUAL SPECIFICITY PROTEIN PHOSPHATASE"/>
    <property type="match status" value="1"/>
</dbReference>
<feature type="compositionally biased region" description="Polar residues" evidence="5">
    <location>
        <begin position="79"/>
        <end position="93"/>
    </location>
</feature>
<evidence type="ECO:0000256" key="4">
    <source>
        <dbReference type="ARBA" id="ARBA00022912"/>
    </source>
</evidence>
<evidence type="ECO:0000256" key="3">
    <source>
        <dbReference type="ARBA" id="ARBA00022801"/>
    </source>
</evidence>
<evidence type="ECO:0000256" key="2">
    <source>
        <dbReference type="ARBA" id="ARBA00013064"/>
    </source>
</evidence>
<feature type="compositionally biased region" description="Polar residues" evidence="5">
    <location>
        <begin position="53"/>
        <end position="64"/>
    </location>
</feature>
<evidence type="ECO:0000259" key="7">
    <source>
        <dbReference type="PROSITE" id="PS50056"/>
    </source>
</evidence>
<dbReference type="Gene3D" id="3.90.190.10">
    <property type="entry name" value="Protein tyrosine phosphatase superfamily"/>
    <property type="match status" value="1"/>
</dbReference>
<dbReference type="EMBL" id="CAJVQB010001780">
    <property type="protein sequence ID" value="CAG8549790.1"/>
    <property type="molecule type" value="Genomic_DNA"/>
</dbReference>
<name>A0ABN7UAJ1_GIGMA</name>
<feature type="domain" description="Tyrosine-protein phosphatase" evidence="6">
    <location>
        <begin position="549"/>
        <end position="695"/>
    </location>
</feature>
<feature type="compositionally biased region" description="Pro residues" evidence="5">
    <location>
        <begin position="109"/>
        <end position="122"/>
    </location>
</feature>
<dbReference type="InterPro" id="IPR029021">
    <property type="entry name" value="Prot-tyrosine_phosphatase-like"/>
</dbReference>
<dbReference type="PROSITE" id="PS50206">
    <property type="entry name" value="RHODANESE_3"/>
    <property type="match status" value="1"/>
</dbReference>
<evidence type="ECO:0000313" key="9">
    <source>
        <dbReference type="EMBL" id="CAG8549790.1"/>
    </source>
</evidence>
<feature type="region of interest" description="Disordered" evidence="5">
    <location>
        <begin position="25"/>
        <end position="205"/>
    </location>
</feature>
<gene>
    <name evidence="9" type="ORF">GMARGA_LOCUS4499</name>
</gene>
<dbReference type="CDD" id="cd14498">
    <property type="entry name" value="DSP"/>
    <property type="match status" value="1"/>
</dbReference>
<reference evidence="9 10" key="1">
    <citation type="submission" date="2021-06" db="EMBL/GenBank/DDBJ databases">
        <authorList>
            <person name="Kallberg Y."/>
            <person name="Tangrot J."/>
            <person name="Rosling A."/>
        </authorList>
    </citation>
    <scope>NUCLEOTIDE SEQUENCE [LARGE SCALE GENOMIC DNA]</scope>
    <source>
        <strain evidence="9 10">120-4 pot B 10/14</strain>
    </source>
</reference>
<feature type="compositionally biased region" description="Low complexity" evidence="5">
    <location>
        <begin position="37"/>
        <end position="48"/>
    </location>
</feature>
<comment type="similarity">
    <text evidence="1">Belongs to the protein-tyrosine phosphatase family. Non-receptor class dual specificity subfamily.</text>
</comment>
<sequence>MSSEFGSHLGSEKGGCYRKRRLSKIPAPVIIPPPSPTVTISSPVSPASDSFLELQSQKTPQSPTKRFVLRPITALTAAFQRTSITGRNKSTLLKFQKSNNSPKTSKPTSPKPSPQSPKPPKSPKLLHRKGSSGSIRKRSESPTTSTPNATFIVPNSSQPSPTTQKPSFLFGKSPFSLSINSPSSQSSKPPSRLGKFNIRHPKSSTTCRKALPITPTELAERLRDSSSRNSKIDDECSQYFDDYNNKSISYKSSKPILIDVRNLCLYQEQHIRESFNVNLPTLLIKRYRRGNMNNFSLVSFITTPEGRDKYIDKVQDDTSNFNHDVIIFDGTMDENDKVSPGWTLLGVLERAMLNYHYNSSSENIDQTNDTPKGRVYWLRGGFEAFKTWDQNGEFLVTGPDVGAFSDNDSPNNNSSLMDLEGQDQPKSGAALVRRDSLFSVNTEQNSLRRKLSDRQQNNNQIEENQQPVIEMPVPKDSEALKRRRPSNGLQYLFTPTNGDKRLCEPLYLPNNGDNYSNNQLSAVNTDLDGNNLDSPNSSAPITHPEIAFVVSTIIPGFLYLGPEISKKEEMEELESKGIKRILNMAFECTDTLGLNEKFDQYLKLNVKDSVEEDVENGLKRAVAFIEQAEKDNTPIYVHCKAGKSRSVTAVLAFLIESRHWTLNQAYDYVMNRRSGICPNIGFVAELMKVEEGVFGVKKNKFASPELDMIKREMEGVETRSTFP</sequence>
<evidence type="ECO:0000313" key="10">
    <source>
        <dbReference type="Proteomes" id="UP000789901"/>
    </source>
</evidence>
<feature type="compositionally biased region" description="Low complexity" evidence="5">
    <location>
        <begin position="154"/>
        <end position="191"/>
    </location>
</feature>
<keyword evidence="3" id="KW-0378">Hydrolase</keyword>
<keyword evidence="10" id="KW-1185">Reference proteome</keyword>
<dbReference type="InterPro" id="IPR036873">
    <property type="entry name" value="Rhodanese-like_dom_sf"/>
</dbReference>
<evidence type="ECO:0000256" key="1">
    <source>
        <dbReference type="ARBA" id="ARBA00008601"/>
    </source>
</evidence>
<dbReference type="InterPro" id="IPR000387">
    <property type="entry name" value="Tyr_Pase_dom"/>
</dbReference>
<feature type="compositionally biased region" description="Low complexity" evidence="5">
    <location>
        <begin position="455"/>
        <end position="466"/>
    </location>
</feature>
<evidence type="ECO:0000256" key="5">
    <source>
        <dbReference type="SAM" id="MobiDB-lite"/>
    </source>
</evidence>
<dbReference type="Gene3D" id="3.40.250.10">
    <property type="entry name" value="Rhodanese-like domain"/>
    <property type="match status" value="1"/>
</dbReference>
<organism evidence="9 10">
    <name type="scientific">Gigaspora margarita</name>
    <dbReference type="NCBI Taxonomy" id="4874"/>
    <lineage>
        <taxon>Eukaryota</taxon>
        <taxon>Fungi</taxon>
        <taxon>Fungi incertae sedis</taxon>
        <taxon>Mucoromycota</taxon>
        <taxon>Glomeromycotina</taxon>
        <taxon>Glomeromycetes</taxon>
        <taxon>Diversisporales</taxon>
        <taxon>Gigasporaceae</taxon>
        <taxon>Gigaspora</taxon>
    </lineage>
</organism>
<dbReference type="PROSITE" id="PS50056">
    <property type="entry name" value="TYR_PHOSPHATASE_2"/>
    <property type="match status" value="1"/>
</dbReference>
<dbReference type="InterPro" id="IPR001763">
    <property type="entry name" value="Rhodanese-like_dom"/>
</dbReference>
<feature type="domain" description="Tyrosine specific protein phosphatases" evidence="7">
    <location>
        <begin position="615"/>
        <end position="676"/>
    </location>
</feature>
<dbReference type="PANTHER" id="PTHR10159:SF530">
    <property type="entry name" value="DUAL SPECIFICITY PROTEIN PHOSPHATASE DDB_G0271350-RELATED"/>
    <property type="match status" value="1"/>
</dbReference>
<evidence type="ECO:0000259" key="8">
    <source>
        <dbReference type="PROSITE" id="PS50206"/>
    </source>
</evidence>
<dbReference type="InterPro" id="IPR020422">
    <property type="entry name" value="TYR_PHOSPHATASE_DUAL_dom"/>
</dbReference>
<feature type="domain" description="Rhodanese" evidence="8">
    <location>
        <begin position="251"/>
        <end position="387"/>
    </location>
</feature>
<feature type="compositionally biased region" description="Low complexity" evidence="5">
    <location>
        <begin position="405"/>
        <end position="415"/>
    </location>
</feature>